<dbReference type="NCBIfam" id="NF033664">
    <property type="entry name" value="PACE_transport"/>
    <property type="match status" value="1"/>
</dbReference>
<protein>
    <submittedName>
        <fullName evidence="3">PACE efflux transporter</fullName>
    </submittedName>
</protein>
<evidence type="ECO:0000259" key="2">
    <source>
        <dbReference type="Pfam" id="PF05232"/>
    </source>
</evidence>
<feature type="transmembrane region" description="Helical" evidence="1">
    <location>
        <begin position="111"/>
        <end position="131"/>
    </location>
</feature>
<evidence type="ECO:0000313" key="4">
    <source>
        <dbReference type="Proteomes" id="UP001449178"/>
    </source>
</evidence>
<reference evidence="3 4" key="1">
    <citation type="submission" date="2024-03" db="EMBL/GenBank/DDBJ databases">
        <title>Complete Genome Sequence and Annotation of Ignatzschineria larvae DSM 13226.</title>
        <authorList>
            <person name="Cantrell E."/>
            <person name="Burcham Z.M."/>
        </authorList>
    </citation>
    <scope>NUCLEOTIDE SEQUENCE [LARGE SCALE GENOMIC DNA]</scope>
    <source>
        <strain evidence="3 4">DSM 13226</strain>
    </source>
</reference>
<accession>A0ABZ3C3M6</accession>
<evidence type="ECO:0000313" key="3">
    <source>
        <dbReference type="EMBL" id="WZW87746.1"/>
    </source>
</evidence>
<feature type="transmembrane region" description="Helical" evidence="1">
    <location>
        <begin position="41"/>
        <end position="64"/>
    </location>
</feature>
<keyword evidence="1" id="KW-0812">Transmembrane</keyword>
<dbReference type="Pfam" id="PF05232">
    <property type="entry name" value="BTP"/>
    <property type="match status" value="2"/>
</dbReference>
<dbReference type="InterPro" id="IPR058208">
    <property type="entry name" value="PACE"/>
</dbReference>
<feature type="transmembrane region" description="Helical" evidence="1">
    <location>
        <begin position="85"/>
        <end position="105"/>
    </location>
</feature>
<organism evidence="3 4">
    <name type="scientific">Ignatzschineria larvae DSM 13226</name>
    <dbReference type="NCBI Taxonomy" id="1111732"/>
    <lineage>
        <taxon>Bacteria</taxon>
        <taxon>Pseudomonadati</taxon>
        <taxon>Pseudomonadota</taxon>
        <taxon>Gammaproteobacteria</taxon>
        <taxon>Cardiobacteriales</taxon>
        <taxon>Ignatzschineriaceae</taxon>
        <taxon>Ignatzschineria</taxon>
    </lineage>
</organism>
<keyword evidence="1" id="KW-1133">Transmembrane helix</keyword>
<evidence type="ECO:0000256" key="1">
    <source>
        <dbReference type="SAM" id="Phobius"/>
    </source>
</evidence>
<dbReference type="EMBL" id="CP150637">
    <property type="protein sequence ID" value="WZW87746.1"/>
    <property type="molecule type" value="Genomic_DNA"/>
</dbReference>
<feature type="transmembrane region" description="Helical" evidence="1">
    <location>
        <begin position="12"/>
        <end position="35"/>
    </location>
</feature>
<dbReference type="InterPro" id="IPR007896">
    <property type="entry name" value="BTP_bacteria"/>
</dbReference>
<dbReference type="Proteomes" id="UP001449178">
    <property type="component" value="Chromosome"/>
</dbReference>
<feature type="domain" description="Chlorhexidine efflux transporter" evidence="2">
    <location>
        <begin position="75"/>
        <end position="137"/>
    </location>
</feature>
<keyword evidence="1" id="KW-0472">Membrane</keyword>
<feature type="domain" description="Chlorhexidine efflux transporter" evidence="2">
    <location>
        <begin position="7"/>
        <end position="69"/>
    </location>
</feature>
<keyword evidence="4" id="KW-1185">Reference proteome</keyword>
<name>A0ABZ3C3M6_9GAMM</name>
<proteinExistence type="predicted"/>
<sequence length="143" mass="16677">MATLNQRSIKERIFHALLFEGLAILLTILIGVYILNKPVASMGILSVLISLTALLLNIVFNAIFDRYFPFVDGQRPVKIRILQAMGFEGSLILFTIPMIAFFLQVSLWEAFMIELGFLIFFLFYTYSYNWCYDQLRRYLIQSR</sequence>
<gene>
    <name evidence="3" type="ORF">WMO13_10345</name>
</gene>
<dbReference type="RefSeq" id="WP_026878919.1">
    <property type="nucleotide sequence ID" value="NZ_AZOD01000015.1"/>
</dbReference>